<feature type="compositionally biased region" description="Basic residues" evidence="1">
    <location>
        <begin position="72"/>
        <end position="83"/>
    </location>
</feature>
<feature type="region of interest" description="Disordered" evidence="1">
    <location>
        <begin position="40"/>
        <end position="157"/>
    </location>
</feature>
<reference evidence="2 3" key="1">
    <citation type="submission" date="2018-10" db="EMBL/GenBank/DDBJ databases">
        <title>Isolation of pseudouridimycin from Streptomyces albus DSM 40763.</title>
        <authorList>
            <person name="Rosenqvist P."/>
            <person name="Metsae-Ketelae M."/>
            <person name="Virta P."/>
        </authorList>
    </citation>
    <scope>NUCLEOTIDE SEQUENCE [LARGE SCALE GENOMIC DNA]</scope>
    <source>
        <strain evidence="2 3">DSM 40763</strain>
    </source>
</reference>
<evidence type="ECO:0000256" key="1">
    <source>
        <dbReference type="SAM" id="MobiDB-lite"/>
    </source>
</evidence>
<name>A0A8H1QRN0_9ACTN</name>
<dbReference type="AlphaFoldDB" id="A0A8H1QRN0"/>
<gene>
    <name evidence="2" type="ORF">D8771_13300</name>
</gene>
<accession>A0A8H1QRN0</accession>
<evidence type="ECO:0000313" key="3">
    <source>
        <dbReference type="Proteomes" id="UP000298111"/>
    </source>
</evidence>
<sequence>MKADHAVFPETPIYSRLIAERGDIPARARDEADRLRRLQQQVFSSTNDPGRPQDAGQPGSFFGTAPLPPKASPHRRRAARHRQGDRSALPARGRRLRPAFRSLGLAPRSVDSRDQAATATPTGLPHAGRAQSPAPPGPGGRGGEDGSAEEGSRPSVRHLSLSFNLRCLPEGVPAARPAANVAPPTVSLP</sequence>
<organism evidence="2 3">
    <name type="scientific">Streptomyces albus</name>
    <dbReference type="NCBI Taxonomy" id="1888"/>
    <lineage>
        <taxon>Bacteria</taxon>
        <taxon>Bacillati</taxon>
        <taxon>Actinomycetota</taxon>
        <taxon>Actinomycetes</taxon>
        <taxon>Kitasatosporales</taxon>
        <taxon>Streptomycetaceae</taxon>
        <taxon>Streptomyces</taxon>
    </lineage>
</organism>
<dbReference type="EMBL" id="RCIY01000048">
    <property type="protein sequence ID" value="TGG84200.1"/>
    <property type="molecule type" value="Genomic_DNA"/>
</dbReference>
<proteinExistence type="predicted"/>
<evidence type="ECO:0000313" key="2">
    <source>
        <dbReference type="EMBL" id="TGG84200.1"/>
    </source>
</evidence>
<protein>
    <submittedName>
        <fullName evidence="2">Uncharacterized protein</fullName>
    </submittedName>
</protein>
<comment type="caution">
    <text evidence="2">The sequence shown here is derived from an EMBL/GenBank/DDBJ whole genome shotgun (WGS) entry which is preliminary data.</text>
</comment>
<dbReference type="Proteomes" id="UP000298111">
    <property type="component" value="Unassembled WGS sequence"/>
</dbReference>